<dbReference type="InterPro" id="IPR023214">
    <property type="entry name" value="HAD_sf"/>
</dbReference>
<organism evidence="2 3">
    <name type="scientific">Bosea spartocytisi</name>
    <dbReference type="NCBI Taxonomy" id="2773451"/>
    <lineage>
        <taxon>Bacteria</taxon>
        <taxon>Pseudomonadati</taxon>
        <taxon>Pseudomonadota</taxon>
        <taxon>Alphaproteobacteria</taxon>
        <taxon>Hyphomicrobiales</taxon>
        <taxon>Boseaceae</taxon>
        <taxon>Bosea</taxon>
    </lineage>
</organism>
<reference evidence="2" key="1">
    <citation type="submission" date="2020-09" db="EMBL/GenBank/DDBJ databases">
        <title>Bosea spartocytisi sp. nov. a root nodule endophyte of Spartocytisus supranubius in the high mountain ecosystem fo the Teide National Park (Canary Islands, Spain).</title>
        <authorList>
            <person name="Pulido-Suarez L."/>
            <person name="Peix A."/>
            <person name="Igual J.M."/>
            <person name="Socas-Perez N."/>
            <person name="Velazquez E."/>
            <person name="Flores-Felix J.D."/>
            <person name="Leon-Barrios M."/>
        </authorList>
    </citation>
    <scope>NUCLEOTIDE SEQUENCE</scope>
    <source>
        <strain evidence="2">SSUT16</strain>
    </source>
</reference>
<dbReference type="EMBL" id="JACXWY010000001">
    <property type="protein sequence ID" value="MBD3844441.1"/>
    <property type="molecule type" value="Genomic_DNA"/>
</dbReference>
<dbReference type="GO" id="GO:0006564">
    <property type="term" value="P:L-serine biosynthetic process"/>
    <property type="evidence" value="ECO:0007669"/>
    <property type="project" value="TreeGrafter"/>
</dbReference>
<dbReference type="InterPro" id="IPR006384">
    <property type="entry name" value="HAD_hydro_PyrdxlP_Pase-like"/>
</dbReference>
<proteinExistence type="predicted"/>
<dbReference type="EC" id="3.1.3.-" evidence="2"/>
<name>A0A927E7N0_9HYPH</name>
<dbReference type="GO" id="GO:0005737">
    <property type="term" value="C:cytoplasm"/>
    <property type="evidence" value="ECO:0007669"/>
    <property type="project" value="TreeGrafter"/>
</dbReference>
<dbReference type="Gene3D" id="3.90.1470.20">
    <property type="match status" value="1"/>
</dbReference>
<dbReference type="InterPro" id="IPR036412">
    <property type="entry name" value="HAD-like_sf"/>
</dbReference>
<dbReference type="Pfam" id="PF12710">
    <property type="entry name" value="HAD"/>
    <property type="match status" value="1"/>
</dbReference>
<dbReference type="NCBIfam" id="TIGR01488">
    <property type="entry name" value="HAD-SF-IB"/>
    <property type="match status" value="1"/>
</dbReference>
<dbReference type="Gene3D" id="3.40.50.1000">
    <property type="entry name" value="HAD superfamily/HAD-like"/>
    <property type="match status" value="1"/>
</dbReference>
<gene>
    <name evidence="2" type="ORF">IED13_01925</name>
</gene>
<accession>A0A927E7N0</accession>
<dbReference type="PANTHER" id="PTHR43344">
    <property type="entry name" value="PHOSPHOSERINE PHOSPHATASE"/>
    <property type="match status" value="1"/>
</dbReference>
<dbReference type="AlphaFoldDB" id="A0A927E7N0"/>
<keyword evidence="3" id="KW-1185">Reference proteome</keyword>
<evidence type="ECO:0000313" key="3">
    <source>
        <dbReference type="Proteomes" id="UP000619295"/>
    </source>
</evidence>
<comment type="caution">
    <text evidence="2">The sequence shown here is derived from an EMBL/GenBank/DDBJ whole genome shotgun (WGS) entry which is preliminary data.</text>
</comment>
<keyword evidence="1 2" id="KW-0378">Hydrolase</keyword>
<sequence>MRTVPERIRMQWQAIIDFDGTISRRDTTDSVLQRFAAPGWEEIEAEWTAGHIGSRECMARQVALLRVSPDVFDTFVESLEIDWAFAAFVHLCQHHGIPVTVVSDGLDRTIRRIMRKAGLGDLTIIANHLESIGGDRWRLDSPHADPSGGCASGTCKCRVASNLSRPLTLLVGDGRSDFCVAAQADMVFAKNSLVSHCRENGIAHRPFTVFSEAISLLEGVLAGTVVPEEHTELKDKIDG</sequence>
<evidence type="ECO:0000256" key="1">
    <source>
        <dbReference type="ARBA" id="ARBA00022801"/>
    </source>
</evidence>
<dbReference type="NCBIfam" id="TIGR01489">
    <property type="entry name" value="DKMTPPase-SF"/>
    <property type="match status" value="1"/>
</dbReference>
<dbReference type="PANTHER" id="PTHR43344:SF21">
    <property type="entry name" value="POLYOL PHOSPHATE PHOSPHATASE PYP1"/>
    <property type="match status" value="1"/>
</dbReference>
<dbReference type="GO" id="GO:0000287">
    <property type="term" value="F:magnesium ion binding"/>
    <property type="evidence" value="ECO:0007669"/>
    <property type="project" value="TreeGrafter"/>
</dbReference>
<dbReference type="Proteomes" id="UP000619295">
    <property type="component" value="Unassembled WGS sequence"/>
</dbReference>
<dbReference type="GO" id="GO:0036424">
    <property type="term" value="F:L-phosphoserine phosphatase activity"/>
    <property type="evidence" value="ECO:0007669"/>
    <property type="project" value="TreeGrafter"/>
</dbReference>
<dbReference type="SUPFAM" id="SSF56784">
    <property type="entry name" value="HAD-like"/>
    <property type="match status" value="1"/>
</dbReference>
<protein>
    <submittedName>
        <fullName evidence="2">MtnX-like HAD-IB family phosphatase</fullName>
        <ecNumber evidence="2">3.1.3.-</ecNumber>
    </submittedName>
</protein>
<evidence type="ECO:0000313" key="2">
    <source>
        <dbReference type="EMBL" id="MBD3844441.1"/>
    </source>
</evidence>
<dbReference type="InterPro" id="IPR050582">
    <property type="entry name" value="HAD-like_SerB"/>
</dbReference>